<keyword evidence="3" id="KW-1185">Reference proteome</keyword>
<dbReference type="Proteomes" id="UP000295293">
    <property type="component" value="Unassembled WGS sequence"/>
</dbReference>
<evidence type="ECO:0000256" key="1">
    <source>
        <dbReference type="SAM" id="SignalP"/>
    </source>
</evidence>
<sequence>MKRAVAVVASIFLAGMAATAAAEDKAAPPMTAEQKAQADAYQRMSELRPEHKQLAYFVGSWKTKSQVWMDSAAAALESTGSSKAVAIYGGRYVTMSFEGLFFGQPFQGQGQLGFDNLRGKFFSTWIDSGSTGFWLSWGDYDKASNAWTFLGEMPDPLKPQNIVKVRQVMRIYDDKHYGFDWYEFKDGKETRTMNIDYRRE</sequence>
<feature type="chain" id="PRO_5020865697" evidence="1">
    <location>
        <begin position="23"/>
        <end position="200"/>
    </location>
</feature>
<evidence type="ECO:0000313" key="3">
    <source>
        <dbReference type="Proteomes" id="UP000295293"/>
    </source>
</evidence>
<dbReference type="InterPro" id="IPR011473">
    <property type="entry name" value="DUF1579"/>
</dbReference>
<reference evidence="2 3" key="1">
    <citation type="submission" date="2019-03" db="EMBL/GenBank/DDBJ databases">
        <title>Genomic Encyclopedia of Type Strains, Phase IV (KMG-IV): sequencing the most valuable type-strain genomes for metagenomic binning, comparative biology and taxonomic classification.</title>
        <authorList>
            <person name="Goeker M."/>
        </authorList>
    </citation>
    <scope>NUCLEOTIDE SEQUENCE [LARGE SCALE GENOMIC DNA]</scope>
    <source>
        <strain evidence="2 3">DSM 21667</strain>
    </source>
</reference>
<name>A0A4R6YSG3_9GAMM</name>
<organism evidence="2 3">
    <name type="scientific">Tahibacter aquaticus</name>
    <dbReference type="NCBI Taxonomy" id="520092"/>
    <lineage>
        <taxon>Bacteria</taxon>
        <taxon>Pseudomonadati</taxon>
        <taxon>Pseudomonadota</taxon>
        <taxon>Gammaproteobacteria</taxon>
        <taxon>Lysobacterales</taxon>
        <taxon>Rhodanobacteraceae</taxon>
        <taxon>Tahibacter</taxon>
    </lineage>
</organism>
<dbReference type="AlphaFoldDB" id="A0A4R6YSG3"/>
<protein>
    <submittedName>
        <fullName evidence="2">Uncharacterized protein DUF1579</fullName>
    </submittedName>
</protein>
<feature type="signal peptide" evidence="1">
    <location>
        <begin position="1"/>
        <end position="22"/>
    </location>
</feature>
<comment type="caution">
    <text evidence="2">The sequence shown here is derived from an EMBL/GenBank/DDBJ whole genome shotgun (WGS) entry which is preliminary data.</text>
</comment>
<dbReference type="EMBL" id="SNZH01000011">
    <property type="protein sequence ID" value="TDR41150.1"/>
    <property type="molecule type" value="Genomic_DNA"/>
</dbReference>
<evidence type="ECO:0000313" key="2">
    <source>
        <dbReference type="EMBL" id="TDR41150.1"/>
    </source>
</evidence>
<dbReference type="Pfam" id="PF07617">
    <property type="entry name" value="DUF1579"/>
    <property type="match status" value="1"/>
</dbReference>
<dbReference type="OrthoDB" id="277821at2"/>
<gene>
    <name evidence="2" type="ORF">DFR29_11162</name>
</gene>
<proteinExistence type="predicted"/>
<accession>A0A4R6YSG3</accession>
<keyword evidence="1" id="KW-0732">Signal</keyword>
<dbReference type="RefSeq" id="WP_133819907.1">
    <property type="nucleotide sequence ID" value="NZ_SNZH01000011.1"/>
</dbReference>